<evidence type="ECO:0000313" key="16">
    <source>
        <dbReference type="Proteomes" id="UP000265366"/>
    </source>
</evidence>
<evidence type="ECO:0000256" key="2">
    <source>
        <dbReference type="ARBA" id="ARBA00004651"/>
    </source>
</evidence>
<keyword evidence="16" id="KW-1185">Reference proteome</keyword>
<dbReference type="GO" id="GO:0046872">
    <property type="term" value="F:metal ion binding"/>
    <property type="evidence" value="ECO:0007669"/>
    <property type="project" value="UniProtKB-KW"/>
</dbReference>
<evidence type="ECO:0000256" key="4">
    <source>
        <dbReference type="ARBA" id="ARBA00022475"/>
    </source>
</evidence>
<keyword evidence="8" id="KW-0378">Hydrolase</keyword>
<keyword evidence="6 13" id="KW-0812">Transmembrane</keyword>
<reference evidence="15 16" key="1">
    <citation type="submission" date="2018-08" db="EMBL/GenBank/DDBJ databases">
        <title>Erythrobacter zhengii sp.nov., a bacterium isolated from deep-sea sediment.</title>
        <authorList>
            <person name="Fang C."/>
            <person name="Wu Y.-H."/>
            <person name="Sun C."/>
            <person name="Wang H."/>
            <person name="Cheng H."/>
            <person name="Meng F.-X."/>
            <person name="Wang C.-S."/>
            <person name="Xu X.-W."/>
        </authorList>
    </citation>
    <scope>NUCLEOTIDE SEQUENCE [LARGE SCALE GENOMIC DNA]</scope>
    <source>
        <strain evidence="15 16">CCTCC AB 2015396</strain>
    </source>
</reference>
<dbReference type="Proteomes" id="UP000265366">
    <property type="component" value="Unassembled WGS sequence"/>
</dbReference>
<organism evidence="15 16">
    <name type="scientific">Aurantiacibacter xanthus</name>
    <dbReference type="NCBI Taxonomy" id="1784712"/>
    <lineage>
        <taxon>Bacteria</taxon>
        <taxon>Pseudomonadati</taxon>
        <taxon>Pseudomonadota</taxon>
        <taxon>Alphaproteobacteria</taxon>
        <taxon>Sphingomonadales</taxon>
        <taxon>Erythrobacteraceae</taxon>
        <taxon>Aurantiacibacter</taxon>
    </lineage>
</organism>
<evidence type="ECO:0000256" key="9">
    <source>
        <dbReference type="ARBA" id="ARBA00022833"/>
    </source>
</evidence>
<keyword evidence="4" id="KW-1003">Cell membrane</keyword>
<comment type="caution">
    <text evidence="15">The sequence shown here is derived from an EMBL/GenBank/DDBJ whole genome shotgun (WGS) entry which is preliminary data.</text>
</comment>
<proteinExistence type="inferred from homology"/>
<protein>
    <submittedName>
        <fullName evidence="15">Site-2 protease family protein</fullName>
    </submittedName>
</protein>
<dbReference type="InterPro" id="IPR008915">
    <property type="entry name" value="Peptidase_M50"/>
</dbReference>
<evidence type="ECO:0000256" key="12">
    <source>
        <dbReference type="ARBA" id="ARBA00023136"/>
    </source>
</evidence>
<evidence type="ECO:0000256" key="1">
    <source>
        <dbReference type="ARBA" id="ARBA00001947"/>
    </source>
</evidence>
<dbReference type="Pfam" id="PF02163">
    <property type="entry name" value="Peptidase_M50"/>
    <property type="match status" value="1"/>
</dbReference>
<dbReference type="GO" id="GO:0006508">
    <property type="term" value="P:proteolysis"/>
    <property type="evidence" value="ECO:0007669"/>
    <property type="project" value="UniProtKB-KW"/>
</dbReference>
<gene>
    <name evidence="15" type="ORF">D2V17_04235</name>
</gene>
<dbReference type="RefSeq" id="WP_119591884.1">
    <property type="nucleotide sequence ID" value="NZ_QXFM01000036.1"/>
</dbReference>
<accession>A0A3A1PD46</accession>
<dbReference type="CDD" id="cd06158">
    <property type="entry name" value="S2P-M50_like_1"/>
    <property type="match status" value="1"/>
</dbReference>
<evidence type="ECO:0000256" key="10">
    <source>
        <dbReference type="ARBA" id="ARBA00022989"/>
    </source>
</evidence>
<name>A0A3A1PD46_9SPHN</name>
<evidence type="ECO:0000256" key="6">
    <source>
        <dbReference type="ARBA" id="ARBA00022692"/>
    </source>
</evidence>
<dbReference type="OrthoDB" id="9800627at2"/>
<feature type="transmembrane region" description="Helical" evidence="13">
    <location>
        <begin position="139"/>
        <end position="164"/>
    </location>
</feature>
<keyword evidence="12 13" id="KW-0472">Membrane</keyword>
<keyword evidence="11" id="KW-0482">Metalloprotease</keyword>
<dbReference type="InterPro" id="IPR044537">
    <property type="entry name" value="Rip2-like"/>
</dbReference>
<evidence type="ECO:0000256" key="11">
    <source>
        <dbReference type="ARBA" id="ARBA00023049"/>
    </source>
</evidence>
<dbReference type="PANTHER" id="PTHR35864:SF1">
    <property type="entry name" value="ZINC METALLOPROTEASE YWHC-RELATED"/>
    <property type="match status" value="1"/>
</dbReference>
<evidence type="ECO:0000256" key="8">
    <source>
        <dbReference type="ARBA" id="ARBA00022801"/>
    </source>
</evidence>
<keyword evidence="9" id="KW-0862">Zinc</keyword>
<evidence type="ECO:0000256" key="7">
    <source>
        <dbReference type="ARBA" id="ARBA00022723"/>
    </source>
</evidence>
<evidence type="ECO:0000256" key="5">
    <source>
        <dbReference type="ARBA" id="ARBA00022670"/>
    </source>
</evidence>
<comment type="similarity">
    <text evidence="3">Belongs to the peptidase M50B family.</text>
</comment>
<feature type="transmembrane region" description="Helical" evidence="13">
    <location>
        <begin position="95"/>
        <end position="119"/>
    </location>
</feature>
<dbReference type="InterPro" id="IPR052348">
    <property type="entry name" value="Metallopeptidase_M50B"/>
</dbReference>
<feature type="domain" description="Peptidase M50" evidence="14">
    <location>
        <begin position="12"/>
        <end position="181"/>
    </location>
</feature>
<dbReference type="GO" id="GO:0008237">
    <property type="term" value="F:metallopeptidase activity"/>
    <property type="evidence" value="ECO:0007669"/>
    <property type="project" value="UniProtKB-KW"/>
</dbReference>
<sequence>MSETILLALLLIPCLVVAIVFHEVAHGYVALLLGDPTAKERRRLSLNPLRHVDPVGTLVVPGLLALTGGPIFGWAKPVPVIKQRLDNPRYGMMAVAAAGPGTNFVLALVGAVLLGLSLSQGMSLGYSDGGTPIIVNADGSVVLAATFGFFMVLVNVFLAVFNLLPIPPFDGSHIVEGLLPPSAARVYERLRPFGMLLFVGLIAITWLAPGLNLLGNTIGVPVQWAIGHYLALADLIAR</sequence>
<comment type="cofactor">
    <cofactor evidence="1">
        <name>Zn(2+)</name>
        <dbReference type="ChEBI" id="CHEBI:29105"/>
    </cofactor>
</comment>
<evidence type="ECO:0000256" key="13">
    <source>
        <dbReference type="SAM" id="Phobius"/>
    </source>
</evidence>
<feature type="transmembrane region" description="Helical" evidence="13">
    <location>
        <begin position="193"/>
        <end position="212"/>
    </location>
</feature>
<dbReference type="AlphaFoldDB" id="A0A3A1PD46"/>
<dbReference type="EMBL" id="QXFM01000036">
    <property type="protein sequence ID" value="RIV90651.1"/>
    <property type="molecule type" value="Genomic_DNA"/>
</dbReference>
<evidence type="ECO:0000256" key="3">
    <source>
        <dbReference type="ARBA" id="ARBA00007931"/>
    </source>
</evidence>
<feature type="transmembrane region" description="Helical" evidence="13">
    <location>
        <begin position="58"/>
        <end position="75"/>
    </location>
</feature>
<keyword evidence="7" id="KW-0479">Metal-binding</keyword>
<dbReference type="GO" id="GO:0005886">
    <property type="term" value="C:plasma membrane"/>
    <property type="evidence" value="ECO:0007669"/>
    <property type="project" value="UniProtKB-SubCell"/>
</dbReference>
<evidence type="ECO:0000259" key="14">
    <source>
        <dbReference type="Pfam" id="PF02163"/>
    </source>
</evidence>
<evidence type="ECO:0000313" key="15">
    <source>
        <dbReference type="EMBL" id="RIV90651.1"/>
    </source>
</evidence>
<dbReference type="PANTHER" id="PTHR35864">
    <property type="entry name" value="ZINC METALLOPROTEASE MJ0611-RELATED"/>
    <property type="match status" value="1"/>
</dbReference>
<keyword evidence="5 15" id="KW-0645">Protease</keyword>
<comment type="subcellular location">
    <subcellularLocation>
        <location evidence="2">Cell membrane</location>
        <topology evidence="2">Multi-pass membrane protein</topology>
    </subcellularLocation>
</comment>
<keyword evidence="10 13" id="KW-1133">Transmembrane helix</keyword>